<feature type="domain" description="FYVE-type" evidence="6">
    <location>
        <begin position="514"/>
        <end position="573"/>
    </location>
</feature>
<feature type="compositionally biased region" description="Basic and acidic residues" evidence="5">
    <location>
        <begin position="34"/>
        <end position="45"/>
    </location>
</feature>
<dbReference type="SUPFAM" id="SSF57903">
    <property type="entry name" value="FYVE/PHD zinc finger"/>
    <property type="match status" value="1"/>
</dbReference>
<feature type="region of interest" description="Disordered" evidence="5">
    <location>
        <begin position="188"/>
        <end position="224"/>
    </location>
</feature>
<dbReference type="InterPro" id="IPR011011">
    <property type="entry name" value="Znf_FYVE_PHD"/>
</dbReference>
<dbReference type="SMART" id="SM00064">
    <property type="entry name" value="FYVE"/>
    <property type="match status" value="1"/>
</dbReference>
<dbReference type="Proteomes" id="UP000192578">
    <property type="component" value="Unassembled WGS sequence"/>
</dbReference>
<evidence type="ECO:0000256" key="2">
    <source>
        <dbReference type="ARBA" id="ARBA00022771"/>
    </source>
</evidence>
<reference evidence="8" key="1">
    <citation type="submission" date="2017-01" db="EMBL/GenBank/DDBJ databases">
        <title>Comparative genomics of anhydrobiosis in the tardigrade Hypsibius dujardini.</title>
        <authorList>
            <person name="Yoshida Y."/>
            <person name="Koutsovoulos G."/>
            <person name="Laetsch D."/>
            <person name="Stevens L."/>
            <person name="Kumar S."/>
            <person name="Horikawa D."/>
            <person name="Ishino K."/>
            <person name="Komine S."/>
            <person name="Tomita M."/>
            <person name="Blaxter M."/>
            <person name="Arakawa K."/>
        </authorList>
    </citation>
    <scope>NUCLEOTIDE SEQUENCE [LARGE SCALE GENOMIC DNA]</scope>
    <source>
        <strain evidence="8">Z151</strain>
    </source>
</reference>
<evidence type="ECO:0000256" key="1">
    <source>
        <dbReference type="ARBA" id="ARBA00022723"/>
    </source>
</evidence>
<dbReference type="EMBL" id="MTYJ01000025">
    <property type="protein sequence ID" value="OQV21126.1"/>
    <property type="molecule type" value="Genomic_DNA"/>
</dbReference>
<feature type="compositionally biased region" description="Polar residues" evidence="5">
    <location>
        <begin position="206"/>
        <end position="218"/>
    </location>
</feature>
<dbReference type="GO" id="GO:0031901">
    <property type="term" value="C:early endosome membrane"/>
    <property type="evidence" value="ECO:0007669"/>
    <property type="project" value="TreeGrafter"/>
</dbReference>
<dbReference type="Pfam" id="PF01363">
    <property type="entry name" value="FYVE"/>
    <property type="match status" value="1"/>
</dbReference>
<dbReference type="PROSITE" id="PS50178">
    <property type="entry name" value="ZF_FYVE"/>
    <property type="match status" value="1"/>
</dbReference>
<dbReference type="CDD" id="cd15729">
    <property type="entry name" value="FYVE_endofin"/>
    <property type="match status" value="1"/>
</dbReference>
<dbReference type="GO" id="GO:0008270">
    <property type="term" value="F:zinc ion binding"/>
    <property type="evidence" value="ECO:0007669"/>
    <property type="project" value="UniProtKB-KW"/>
</dbReference>
<accession>A0A1W0X108</accession>
<feature type="compositionally biased region" description="Polar residues" evidence="5">
    <location>
        <begin position="20"/>
        <end position="33"/>
    </location>
</feature>
<dbReference type="GO" id="GO:0016197">
    <property type="term" value="P:endosomal transport"/>
    <property type="evidence" value="ECO:0007669"/>
    <property type="project" value="TreeGrafter"/>
</dbReference>
<dbReference type="Gene3D" id="3.30.500.40">
    <property type="match status" value="1"/>
</dbReference>
<dbReference type="InterPro" id="IPR022557">
    <property type="entry name" value="SARA-like_C"/>
</dbReference>
<keyword evidence="2 4" id="KW-0863">Zinc-finger</keyword>
<feature type="region of interest" description="Disordered" evidence="5">
    <location>
        <begin position="362"/>
        <end position="384"/>
    </location>
</feature>
<evidence type="ECO:0000259" key="6">
    <source>
        <dbReference type="PROSITE" id="PS50178"/>
    </source>
</evidence>
<feature type="region of interest" description="Disordered" evidence="5">
    <location>
        <begin position="655"/>
        <end position="684"/>
    </location>
</feature>
<dbReference type="OrthoDB" id="5872154at2759"/>
<evidence type="ECO:0000256" key="3">
    <source>
        <dbReference type="ARBA" id="ARBA00022833"/>
    </source>
</evidence>
<dbReference type="InterPro" id="IPR000306">
    <property type="entry name" value="Znf_FYVE"/>
</dbReference>
<dbReference type="Pfam" id="PF11979">
    <property type="entry name" value="SARA_C"/>
    <property type="match status" value="1"/>
</dbReference>
<proteinExistence type="predicted"/>
<keyword evidence="8" id="KW-1185">Reference proteome</keyword>
<dbReference type="AlphaFoldDB" id="A0A1W0X108"/>
<dbReference type="Gene3D" id="3.30.1360.220">
    <property type="entry name" value="Domain of unknown function (DUF3480), N-terminal subdomain"/>
    <property type="match status" value="2"/>
</dbReference>
<gene>
    <name evidence="7" type="ORF">BV898_04889</name>
</gene>
<dbReference type="PANTHER" id="PTHR46319">
    <property type="entry name" value="ZINC FINGER FYVE DOMAIN-CONTAINING PROTEIN"/>
    <property type="match status" value="1"/>
</dbReference>
<name>A0A1W0X108_HYPEX</name>
<keyword evidence="3" id="KW-0862">Zinc</keyword>
<dbReference type="SMART" id="SM01421">
    <property type="entry name" value="DUF3480"/>
    <property type="match status" value="1"/>
</dbReference>
<feature type="region of interest" description="Disordered" evidence="5">
    <location>
        <begin position="255"/>
        <end position="303"/>
    </location>
</feature>
<feature type="compositionally biased region" description="Pro residues" evidence="5">
    <location>
        <begin position="663"/>
        <end position="675"/>
    </location>
</feature>
<feature type="region of interest" description="Disordered" evidence="5">
    <location>
        <begin position="1"/>
        <end position="63"/>
    </location>
</feature>
<feature type="compositionally biased region" description="Acidic residues" evidence="5">
    <location>
        <begin position="1"/>
        <end position="15"/>
    </location>
</feature>
<dbReference type="PANTHER" id="PTHR46319:SF3">
    <property type="entry name" value="ZINC FINGER FYVE DOMAIN-CONTAINING PROTEIN"/>
    <property type="match status" value="1"/>
</dbReference>
<evidence type="ECO:0000313" key="8">
    <source>
        <dbReference type="Proteomes" id="UP000192578"/>
    </source>
</evidence>
<dbReference type="FunFam" id="3.30.40.10:FF:000084">
    <property type="entry name" value="Zinc finger, FYVE domain-containing 9b"/>
    <property type="match status" value="1"/>
</dbReference>
<evidence type="ECO:0000313" key="7">
    <source>
        <dbReference type="EMBL" id="OQV21126.1"/>
    </source>
</evidence>
<evidence type="ECO:0000256" key="5">
    <source>
        <dbReference type="SAM" id="MobiDB-lite"/>
    </source>
</evidence>
<dbReference type="InterPro" id="IPR017455">
    <property type="entry name" value="Znf_FYVE-rel"/>
</dbReference>
<feature type="region of interest" description="Disordered" evidence="5">
    <location>
        <begin position="406"/>
        <end position="435"/>
    </location>
</feature>
<evidence type="ECO:0000256" key="4">
    <source>
        <dbReference type="PROSITE-ProRule" id="PRU00091"/>
    </source>
</evidence>
<keyword evidence="1" id="KW-0479">Metal-binding</keyword>
<dbReference type="InterPro" id="IPR013083">
    <property type="entry name" value="Znf_RING/FYVE/PHD"/>
</dbReference>
<dbReference type="Gene3D" id="3.30.40.10">
    <property type="entry name" value="Zinc/RING finger domain, C3HC4 (zinc finger)"/>
    <property type="match status" value="1"/>
</dbReference>
<feature type="region of interest" description="Disordered" evidence="5">
    <location>
        <begin position="578"/>
        <end position="601"/>
    </location>
</feature>
<protein>
    <submittedName>
        <fullName evidence="7">Zinc finger FYVE domain-containing protein 9</fullName>
    </submittedName>
</protein>
<organism evidence="7 8">
    <name type="scientific">Hypsibius exemplaris</name>
    <name type="common">Freshwater tardigrade</name>
    <dbReference type="NCBI Taxonomy" id="2072580"/>
    <lineage>
        <taxon>Eukaryota</taxon>
        <taxon>Metazoa</taxon>
        <taxon>Ecdysozoa</taxon>
        <taxon>Tardigrada</taxon>
        <taxon>Eutardigrada</taxon>
        <taxon>Parachela</taxon>
        <taxon>Hypsibioidea</taxon>
        <taxon>Hypsibiidae</taxon>
        <taxon>Hypsibius</taxon>
    </lineage>
</organism>
<sequence length="1231" mass="135990">MDDIDDILDKLEEDEERRASPTTERGSLPQSSEELSRTSLVREEEGSLTNGFHHHNHPEKESLLELDSELRSRTAEENDNLLPTFDDRHLEVGEEVDTTVTACINPIRTREWGNDFRSDPVAGLPVSYTAKANTTVLDDVHDTVSSVDVAADDSLLLIPDIPSPQSDQEQPEQQPEIVFVADLTNHLADDDNVSSPGVETDRSVSHVASVTNSASGTDLSPEHPSEIAVGASLEPFPEQLEAPLLTSAEFIFSTSESPEPVADVSRTEHSPSPQETEDAPTPYTGRGAASLNSLHSNPVAIPSRKTAGFDEDVRDTELEEFLSTLGETEGTSLSAELQLIPAGNFFPDHQPADHPENGFDISNTIPWSEDDSTELRASPPLEMAPPIPMTLVDVTDFFAQEALIQSPTMETQPDGTAADAPGSVEGDSSEATSTSEEALIQLSTDGSQDTNPGPSDYLIALEAEAGGEDSSAEGGLRSATSSFVSDENSVPAVAPAVIFSVDNLGKVRPEWVPDEFAPICMLCGTRFSMVKRRHHCRACGSVICASCGNFKAKLEYLEMREDRVCAMCNETFQYRNGGEPLPGRGEDVDPTDARSPSPVVISSFTGAVPPGVLRRLGDQRRERRNVVFFDGIRPGGDLMEPAFHGNGRRLAVMNAKRQRRSPGAPPEAPDPPKSRSPPKKSSANHTVKLFVNRDVLPVMEMTRDGHYILHETPDLQGLVTKFSTCPSEPVDFYVNSCLRITVQIVELKCCMNVVVWSFVTSGMRLVGQDEVVILLVKEDENDPLPPRDMFLHLNEVFLHAKQGQIIGNLGHSIVALGGYDLGFLGNRHNAGFLFIRQSYQCVNSLRLPEPPYLFGVLMNKWEIPWAKMFPLRLMLRLGTEYRYYPCPLISYRNRKPVFEEVGHTVMNLLCDFRNFQYHLPCVEDTECCMEKGFITVRFPRHRYDQIVKVCQGSNEHVLAIGLGFAKRADAHLVCVQNFENGQYETKAINIDGQGRKVTGTSFIIFNASLKGSDPLECRAAVVEDGIMAQINVRGLENLKEALKSMRSISFKSYRKTEDEGSPPVEQETILIEWTDDPKTCNAGVKSPIDGKDMIGVESRRVSLKHSMDFLNGTLAVRCTEVFLTDEKDGVALYRAEIDVSRLAENLAMASCAVLRGHLYDYRDAGTTKIALRVSLGPDIVEYEVGAKGERFPPQAMTEFDDKIMPLIYECARVWGARPRLEMELIFRIFQH</sequence>
<comment type="caution">
    <text evidence="7">The sequence shown here is derived from an EMBL/GenBank/DDBJ whole genome shotgun (WGS) entry which is preliminary data.</text>
</comment>